<dbReference type="GO" id="GO:0006269">
    <property type="term" value="P:DNA replication, synthesis of primer"/>
    <property type="evidence" value="ECO:0007669"/>
    <property type="project" value="UniProtKB-KW"/>
</dbReference>
<dbReference type="Pfam" id="PF26466">
    <property type="entry name" value="DNA_primase_lrg_N"/>
    <property type="match status" value="1"/>
</dbReference>
<dbReference type="PANTHER" id="PTHR10537">
    <property type="entry name" value="DNA PRIMASE LARGE SUBUNIT"/>
    <property type="match status" value="1"/>
</dbReference>
<evidence type="ECO:0000313" key="9">
    <source>
        <dbReference type="Ensembl" id="ENSPTEP00000002316.1"/>
    </source>
</evidence>
<dbReference type="GO" id="GO:0051539">
    <property type="term" value="F:4 iron, 4 sulfur cluster binding"/>
    <property type="evidence" value="ECO:0007669"/>
    <property type="project" value="UniProtKB-KW"/>
</dbReference>
<keyword evidence="2" id="KW-0004">4Fe-4S</keyword>
<keyword evidence="4" id="KW-0235">DNA replication</keyword>
<dbReference type="InterPro" id="IPR058560">
    <property type="entry name" value="DNA_primase_C"/>
</dbReference>
<dbReference type="Ensembl" id="ENSPTET00000003588.1">
    <property type="protein sequence ID" value="ENSPTEP00000002316.1"/>
    <property type="gene ID" value="ENSPTEG00000002732.1"/>
</dbReference>
<keyword evidence="10" id="KW-1185">Reference proteome</keyword>
<reference evidence="9" key="1">
    <citation type="submission" date="2025-08" db="UniProtKB">
        <authorList>
            <consortium name="Ensembl"/>
        </authorList>
    </citation>
    <scope>IDENTIFICATION</scope>
</reference>
<reference evidence="9" key="2">
    <citation type="submission" date="2025-09" db="UniProtKB">
        <authorList>
            <consortium name="Ensembl"/>
        </authorList>
    </citation>
    <scope>IDENTIFICATION</scope>
</reference>
<dbReference type="Proteomes" id="UP000694416">
    <property type="component" value="Unplaced"/>
</dbReference>
<dbReference type="PANTHER" id="PTHR10537:SF3">
    <property type="entry name" value="DNA PRIMASE LARGE SUBUNIT"/>
    <property type="match status" value="1"/>
</dbReference>
<keyword evidence="3" id="KW-0639">Primosome</keyword>
<comment type="cofactor">
    <cofactor evidence="1">
        <name>[4Fe-4S] cluster</name>
        <dbReference type="ChEBI" id="CHEBI:49883"/>
    </cofactor>
</comment>
<evidence type="ECO:0000256" key="2">
    <source>
        <dbReference type="ARBA" id="ARBA00022485"/>
    </source>
</evidence>
<dbReference type="AlphaFoldDB" id="A0A8C9GBS6"/>
<dbReference type="Gene3D" id="1.20.930.80">
    <property type="match status" value="1"/>
</dbReference>
<dbReference type="GO" id="GO:0006270">
    <property type="term" value="P:DNA replication initiation"/>
    <property type="evidence" value="ECO:0007669"/>
    <property type="project" value="TreeGrafter"/>
</dbReference>
<evidence type="ECO:0000256" key="6">
    <source>
        <dbReference type="ARBA" id="ARBA00023004"/>
    </source>
</evidence>
<name>A0A8C9GBS6_9PRIM</name>
<sequence length="497" mass="58417">MIIRKRLNNNSLGNTKKANEKKLQNITIKNYEINMNGHKTTFFDYYSCMLPYDMPISLYKYPPIFGYCSLNDFQELGAKRLALLQFLDTCTLAGGGEEDSHEYGSKKGDKTFYAKNVNTNDSNNVVESKNKQIKQKIYEYKFGMQDIKQYDKEEMENIIMTDLISHYILRIAFSKDKEKQHWFLKQELKLFTFRLNSLKNIKILNPQETEIEPGLIYLLKRENLNYDYITKPYEASGIIRGTIVSNATGNTTNLMSTSGGFKNGTSNTISSTNSANTSVSKDEWKNYTAFIPNNDAIEKIFKIPFFPDAYFLVRDHKVYVHQAIAYVPDIYLDGILLTHFRINIRESFKYLEQNEKLITQVQNDSRISDFLSALPKAYVAKDFRHDYEHTDDTRLMPQTLYNVYKHSFPPCMRRIFINYLKEKHLKHWARQQLWLFFKGAGMTLEENIQTNRSLWSQPDKFDKEHRYTIRHMYGKEGKKTDYSPYNCTRIINNFPVP</sequence>
<dbReference type="GO" id="GO:0005658">
    <property type="term" value="C:alpha DNA polymerase:primase complex"/>
    <property type="evidence" value="ECO:0007669"/>
    <property type="project" value="TreeGrafter"/>
</dbReference>
<evidence type="ECO:0000313" key="10">
    <source>
        <dbReference type="Proteomes" id="UP000694416"/>
    </source>
</evidence>
<evidence type="ECO:0000256" key="4">
    <source>
        <dbReference type="ARBA" id="ARBA00022705"/>
    </source>
</evidence>
<accession>A0A8C9GBS6</accession>
<evidence type="ECO:0000256" key="3">
    <source>
        <dbReference type="ARBA" id="ARBA00022515"/>
    </source>
</evidence>
<keyword evidence="6" id="KW-0408">Iron</keyword>
<feature type="domain" description="DNA primase large subunit C-terminal" evidence="8">
    <location>
        <begin position="403"/>
        <end position="493"/>
    </location>
</feature>
<evidence type="ECO:0000256" key="5">
    <source>
        <dbReference type="ARBA" id="ARBA00022723"/>
    </source>
</evidence>
<dbReference type="GO" id="GO:0046872">
    <property type="term" value="F:metal ion binding"/>
    <property type="evidence" value="ECO:0007669"/>
    <property type="project" value="UniProtKB-KW"/>
</dbReference>
<evidence type="ECO:0000256" key="1">
    <source>
        <dbReference type="ARBA" id="ARBA00001966"/>
    </source>
</evidence>
<organism evidence="9 10">
    <name type="scientific">Piliocolobus tephrosceles</name>
    <name type="common">Ugandan red Colobus</name>
    <dbReference type="NCBI Taxonomy" id="591936"/>
    <lineage>
        <taxon>Eukaryota</taxon>
        <taxon>Metazoa</taxon>
        <taxon>Chordata</taxon>
        <taxon>Craniata</taxon>
        <taxon>Vertebrata</taxon>
        <taxon>Euteleostomi</taxon>
        <taxon>Mammalia</taxon>
        <taxon>Eutheria</taxon>
        <taxon>Euarchontoglires</taxon>
        <taxon>Primates</taxon>
        <taxon>Haplorrhini</taxon>
        <taxon>Catarrhini</taxon>
        <taxon>Cercopithecidae</taxon>
        <taxon>Colobinae</taxon>
        <taxon>Piliocolobus</taxon>
    </lineage>
</organism>
<dbReference type="InterPro" id="IPR007238">
    <property type="entry name" value="DNA_primase_lsu_euk/arc"/>
</dbReference>
<proteinExistence type="predicted"/>
<evidence type="ECO:0000256" key="7">
    <source>
        <dbReference type="ARBA" id="ARBA00023014"/>
    </source>
</evidence>
<evidence type="ECO:0000259" key="8">
    <source>
        <dbReference type="Pfam" id="PF04104"/>
    </source>
</evidence>
<keyword evidence="7" id="KW-0411">Iron-sulfur</keyword>
<protein>
    <recommendedName>
        <fullName evidence="8">DNA primase large subunit C-terminal domain-containing protein</fullName>
    </recommendedName>
</protein>
<dbReference type="Pfam" id="PF04104">
    <property type="entry name" value="DNA_primase_lrg"/>
    <property type="match status" value="1"/>
</dbReference>
<keyword evidence="5" id="KW-0479">Metal-binding</keyword>